<organism evidence="7 8">
    <name type="scientific">Thelohanellus kitauei</name>
    <name type="common">Myxosporean</name>
    <dbReference type="NCBI Taxonomy" id="669202"/>
    <lineage>
        <taxon>Eukaryota</taxon>
        <taxon>Metazoa</taxon>
        <taxon>Cnidaria</taxon>
        <taxon>Myxozoa</taxon>
        <taxon>Myxosporea</taxon>
        <taxon>Bivalvulida</taxon>
        <taxon>Platysporina</taxon>
        <taxon>Myxobolidae</taxon>
        <taxon>Thelohanellus</taxon>
    </lineage>
</organism>
<dbReference type="PANTHER" id="PTHR11525">
    <property type="entry name" value="FARNESYL-PYROPHOSPHATE SYNTHETASE"/>
    <property type="match status" value="1"/>
</dbReference>
<dbReference type="Proteomes" id="UP000031668">
    <property type="component" value="Unassembled WGS sequence"/>
</dbReference>
<dbReference type="InterPro" id="IPR039702">
    <property type="entry name" value="FPS1-like"/>
</dbReference>
<dbReference type="GO" id="GO:0004161">
    <property type="term" value="F:dimethylallyltranstransferase activity"/>
    <property type="evidence" value="ECO:0007669"/>
    <property type="project" value="TreeGrafter"/>
</dbReference>
<comment type="cofactor">
    <cofactor evidence="1">
        <name>Mg(2+)</name>
        <dbReference type="ChEBI" id="CHEBI:18420"/>
    </cofactor>
</comment>
<evidence type="ECO:0000256" key="4">
    <source>
        <dbReference type="ARBA" id="ARBA00022842"/>
    </source>
</evidence>
<dbReference type="GO" id="GO:0004337">
    <property type="term" value="F:(2E,6E)-farnesyl diphosphate synthase activity"/>
    <property type="evidence" value="ECO:0007669"/>
    <property type="project" value="TreeGrafter"/>
</dbReference>
<dbReference type="OrthoDB" id="10257492at2759"/>
<dbReference type="OMA" id="CSWVVNQ"/>
<evidence type="ECO:0000256" key="2">
    <source>
        <dbReference type="ARBA" id="ARBA00022679"/>
    </source>
</evidence>
<evidence type="ECO:0000313" key="7">
    <source>
        <dbReference type="EMBL" id="KII70144.1"/>
    </source>
</evidence>
<dbReference type="GO" id="GO:0045337">
    <property type="term" value="P:farnesyl diphosphate biosynthetic process"/>
    <property type="evidence" value="ECO:0007669"/>
    <property type="project" value="TreeGrafter"/>
</dbReference>
<evidence type="ECO:0000256" key="1">
    <source>
        <dbReference type="ARBA" id="ARBA00001946"/>
    </source>
</evidence>
<comment type="similarity">
    <text evidence="6">Belongs to the FPP/GGPP synthase family.</text>
</comment>
<comment type="caution">
    <text evidence="7">The sequence shown here is derived from an EMBL/GenBank/DDBJ whole genome shotgun (WGS) entry which is preliminary data.</text>
</comment>
<keyword evidence="4" id="KW-0460">Magnesium</keyword>
<evidence type="ECO:0000313" key="8">
    <source>
        <dbReference type="Proteomes" id="UP000031668"/>
    </source>
</evidence>
<dbReference type="GO" id="GO:0005737">
    <property type="term" value="C:cytoplasm"/>
    <property type="evidence" value="ECO:0007669"/>
    <property type="project" value="TreeGrafter"/>
</dbReference>
<gene>
    <name evidence="7" type="ORF">RF11_09372</name>
</gene>
<dbReference type="Gene3D" id="1.10.600.10">
    <property type="entry name" value="Farnesyl Diphosphate Synthase"/>
    <property type="match status" value="2"/>
</dbReference>
<dbReference type="EMBL" id="JWZT01002164">
    <property type="protein sequence ID" value="KII70144.1"/>
    <property type="molecule type" value="Genomic_DNA"/>
</dbReference>
<protein>
    <recommendedName>
        <fullName evidence="5">Farnesyl pyrophosphate synthase</fullName>
    </recommendedName>
</protein>
<name>A0A0C2IXQ4_THEKT</name>
<dbReference type="Pfam" id="PF00348">
    <property type="entry name" value="polyprenyl_synt"/>
    <property type="match status" value="1"/>
</dbReference>
<reference evidence="7 8" key="1">
    <citation type="journal article" date="2014" name="Genome Biol. Evol.">
        <title>The genome of the myxosporean Thelohanellus kitauei shows adaptations to nutrient acquisition within its fish host.</title>
        <authorList>
            <person name="Yang Y."/>
            <person name="Xiong J."/>
            <person name="Zhou Z."/>
            <person name="Huo F."/>
            <person name="Miao W."/>
            <person name="Ran C."/>
            <person name="Liu Y."/>
            <person name="Zhang J."/>
            <person name="Feng J."/>
            <person name="Wang M."/>
            <person name="Wang M."/>
            <person name="Wang L."/>
            <person name="Yao B."/>
        </authorList>
    </citation>
    <scope>NUCLEOTIDE SEQUENCE [LARGE SCALE GENOMIC DNA]</scope>
    <source>
        <strain evidence="7">Wuqing</strain>
    </source>
</reference>
<evidence type="ECO:0000256" key="3">
    <source>
        <dbReference type="ARBA" id="ARBA00022723"/>
    </source>
</evidence>
<dbReference type="PROSITE" id="PS00444">
    <property type="entry name" value="POLYPRENYL_SYNTHASE_2"/>
    <property type="match status" value="1"/>
</dbReference>
<dbReference type="InterPro" id="IPR000092">
    <property type="entry name" value="Polyprenyl_synt"/>
</dbReference>
<dbReference type="GO" id="GO:0046872">
    <property type="term" value="F:metal ion binding"/>
    <property type="evidence" value="ECO:0007669"/>
    <property type="project" value="UniProtKB-KW"/>
</dbReference>
<proteinExistence type="inferred from homology"/>
<accession>A0A0C2IXQ4</accession>
<evidence type="ECO:0000256" key="6">
    <source>
        <dbReference type="RuleBase" id="RU004466"/>
    </source>
</evidence>
<dbReference type="PANTHER" id="PTHR11525:SF0">
    <property type="entry name" value="FARNESYL PYROPHOSPHATE SYNTHASE"/>
    <property type="match status" value="1"/>
</dbReference>
<dbReference type="SFLD" id="SFLDS00005">
    <property type="entry name" value="Isoprenoid_Synthase_Type_I"/>
    <property type="match status" value="1"/>
</dbReference>
<dbReference type="InterPro" id="IPR008949">
    <property type="entry name" value="Isoprenoid_synthase_dom_sf"/>
</dbReference>
<dbReference type="AlphaFoldDB" id="A0A0C2IXQ4"/>
<keyword evidence="8" id="KW-1185">Reference proteome</keyword>
<dbReference type="SUPFAM" id="SSF48576">
    <property type="entry name" value="Terpenoid synthases"/>
    <property type="match status" value="1"/>
</dbReference>
<keyword evidence="3" id="KW-0479">Metal-binding</keyword>
<sequence length="338" mass="39073">MSYVPSSSMNLKNAKSLSKKSFFEYRDKAIDLMVETLQENGAPIDIAREFKECLDYNTQDGKFLRGLSTVEIFVLITNELNSAVLERACLIGWIVEIMHALFLILDDIMDKSALRRGQPCWYKLEHVGLRAINDGFLMKSCILALVQKLTRGTSGIKFCEFLVSVFLRTSIGQAMDMKYCYLGSQITKIWLNTKPQYIHSFYLYMLAVSWLAFNSILEQMGLIFQIQDDYLDVYGDSEVTGKIGTDIQEGKCTWLSVEALKVTNELDHEIMKNNYGKLDEKCVHRVRDIFRKYHIKDRCIAHLKALARNVEDQLKSMPPSLLISYYEEYIHNHVHRVK</sequence>
<keyword evidence="2 6" id="KW-0808">Transferase</keyword>
<dbReference type="PROSITE" id="PS00723">
    <property type="entry name" value="POLYPRENYL_SYNTHASE_1"/>
    <property type="match status" value="1"/>
</dbReference>
<evidence type="ECO:0000256" key="5">
    <source>
        <dbReference type="ARBA" id="ARBA00034546"/>
    </source>
</evidence>
<dbReference type="InterPro" id="IPR033749">
    <property type="entry name" value="Polyprenyl_synt_CS"/>
</dbReference>